<reference evidence="2 3" key="1">
    <citation type="submission" date="2019-11" db="EMBL/GenBank/DDBJ databases">
        <title>Pedobacter sp. HMF7056 Genome sequencing and assembly.</title>
        <authorList>
            <person name="Kang H."/>
            <person name="Kim H."/>
            <person name="Joh K."/>
        </authorList>
    </citation>
    <scope>NUCLEOTIDE SEQUENCE [LARGE SCALE GENOMIC DNA]</scope>
    <source>
        <strain evidence="2 3">HMF7056</strain>
    </source>
</reference>
<evidence type="ECO:0000313" key="3">
    <source>
        <dbReference type="Proteomes" id="UP000451233"/>
    </source>
</evidence>
<feature type="region of interest" description="Disordered" evidence="1">
    <location>
        <begin position="150"/>
        <end position="177"/>
    </location>
</feature>
<evidence type="ECO:0000313" key="2">
    <source>
        <dbReference type="EMBL" id="MXV16124.1"/>
    </source>
</evidence>
<keyword evidence="3" id="KW-1185">Reference proteome</keyword>
<sequence length="195" mass="21283">MKTIHFLIGTALTAGVLSGCNSKEHKDADTDTVLTEEAVTGSDEPQITAGSYTDLNTGKQVYIVKDPETGYAMDSIARIPVELYIDNSGDTIYKTGVVVNNAVVRSDAGTWILDESKVKVDGDKIKIKDGDTKIKIDGDKMKVKEGDYKLKTDGDKSKEKDGDYKKKVDGEDSKVKTDEVKIKTEDGKTKVKPKD</sequence>
<name>A0A7K1XYP7_9SPHI</name>
<evidence type="ECO:0008006" key="4">
    <source>
        <dbReference type="Google" id="ProtNLM"/>
    </source>
</evidence>
<organism evidence="2 3">
    <name type="scientific">Hufsiella ginkgonis</name>
    <dbReference type="NCBI Taxonomy" id="2695274"/>
    <lineage>
        <taxon>Bacteria</taxon>
        <taxon>Pseudomonadati</taxon>
        <taxon>Bacteroidota</taxon>
        <taxon>Sphingobacteriia</taxon>
        <taxon>Sphingobacteriales</taxon>
        <taxon>Sphingobacteriaceae</taxon>
        <taxon>Hufsiella</taxon>
    </lineage>
</organism>
<dbReference type="EMBL" id="WVHS01000003">
    <property type="protein sequence ID" value="MXV16124.1"/>
    <property type="molecule type" value="Genomic_DNA"/>
</dbReference>
<proteinExistence type="predicted"/>
<dbReference type="AlphaFoldDB" id="A0A7K1XYP7"/>
<evidence type="ECO:0000256" key="1">
    <source>
        <dbReference type="SAM" id="MobiDB-lite"/>
    </source>
</evidence>
<dbReference type="Proteomes" id="UP000451233">
    <property type="component" value="Unassembled WGS sequence"/>
</dbReference>
<gene>
    <name evidence="2" type="ORF">GS398_12485</name>
</gene>
<accession>A0A7K1XYP7</accession>
<protein>
    <recommendedName>
        <fullName evidence="4">Lipoprotein</fullName>
    </recommendedName>
</protein>
<dbReference type="PROSITE" id="PS51257">
    <property type="entry name" value="PROKAR_LIPOPROTEIN"/>
    <property type="match status" value="1"/>
</dbReference>
<dbReference type="RefSeq" id="WP_160907143.1">
    <property type="nucleotide sequence ID" value="NZ_WVHS01000003.1"/>
</dbReference>
<comment type="caution">
    <text evidence="2">The sequence shown here is derived from an EMBL/GenBank/DDBJ whole genome shotgun (WGS) entry which is preliminary data.</text>
</comment>